<dbReference type="Pfam" id="PF02775">
    <property type="entry name" value="TPP_enzyme_C"/>
    <property type="match status" value="1"/>
</dbReference>
<reference evidence="8" key="1">
    <citation type="submission" date="2023-07" db="EMBL/GenBank/DDBJ databases">
        <title>30 novel species of actinomycetes from the DSMZ collection.</title>
        <authorList>
            <person name="Nouioui I."/>
        </authorList>
    </citation>
    <scope>NUCLEOTIDE SEQUENCE [LARGE SCALE GENOMIC DNA]</scope>
    <source>
        <strain evidence="8">DSM 41640</strain>
    </source>
</reference>
<organism evidence="7 8">
    <name type="scientific">Streptomyces doebereineriae</name>
    <dbReference type="NCBI Taxonomy" id="3075528"/>
    <lineage>
        <taxon>Bacteria</taxon>
        <taxon>Bacillati</taxon>
        <taxon>Actinomycetota</taxon>
        <taxon>Actinomycetes</taxon>
        <taxon>Kitasatosporales</taxon>
        <taxon>Streptomycetaceae</taxon>
        <taxon>Streptomyces</taxon>
    </lineage>
</organism>
<comment type="caution">
    <text evidence="7">The sequence shown here is derived from an EMBL/GenBank/DDBJ whole genome shotgun (WGS) entry which is preliminary data.</text>
</comment>
<sequence length="546" mass="56844">MKVAEAVGRALYAAGVEQVFGVVGSGNFHLTNAMVAAGARFVAARHEGGAATMADAYARVSGTVAAVSVHQGPGLTNAMTGIAEAAKSRTPLVVVAAEVTRPTSNFYVDQEALGTAVGAVPMRVASPEDAVGQACAAVRRALHERRTVLLNLPLDVQAADAPADALAQAAPPPRRTAVEPSADEVAALARVLEQARRPVFVAGRGARSPGARDALEALAERCGALLATSAVARGLFHDNPWSLDVSGGFASPLAAELIGGADAIVGWGCALNMWTMRHGALIGADTTVVQVDDDPSALGAHRKLHLGVTGDVELTARHVLAAHGGKLQGLRTPGIAEAVATRVRWRDVPYEDTGTRDRIDPRTLSIALDDILPAERVIGVDSGNFMGHPSMFLSVPDQDGFCFTQAFQSIGLGLATAIGAALARPDRLPVAALGDGGALMGAADLDTVRRLGLPMVVVVYNDDAYGAEVHHFGPDGHPLDTVEFPPTDIAAVARGYGFEAVTVHTRTDLKAVEDWVAGPRSAPLLIDAKVVRDRGAWWLEEAFRGH</sequence>
<evidence type="ECO:0000313" key="8">
    <source>
        <dbReference type="Proteomes" id="UP001183824"/>
    </source>
</evidence>
<dbReference type="PANTHER" id="PTHR18968">
    <property type="entry name" value="THIAMINE PYROPHOSPHATE ENZYMES"/>
    <property type="match status" value="1"/>
</dbReference>
<dbReference type="InterPro" id="IPR029035">
    <property type="entry name" value="DHS-like_NAD/FAD-binding_dom"/>
</dbReference>
<keyword evidence="2 3" id="KW-0786">Thiamine pyrophosphate</keyword>
<dbReference type="RefSeq" id="WP_311718770.1">
    <property type="nucleotide sequence ID" value="NZ_JAVREZ010000018.1"/>
</dbReference>
<name>A0ABU2VK99_9ACTN</name>
<gene>
    <name evidence="7" type="ORF">RNB18_38740</name>
</gene>
<feature type="domain" description="Thiamine pyrophosphate enzyme TPP-binding" evidence="5">
    <location>
        <begin position="391"/>
        <end position="515"/>
    </location>
</feature>
<dbReference type="InterPro" id="IPR012001">
    <property type="entry name" value="Thiamin_PyroP_enz_TPP-bd_dom"/>
</dbReference>
<feature type="domain" description="Thiamine pyrophosphate enzyme N-terminal TPP-binding" evidence="6">
    <location>
        <begin position="1"/>
        <end position="105"/>
    </location>
</feature>
<dbReference type="EMBL" id="JAVREZ010000018">
    <property type="protein sequence ID" value="MDT0486021.1"/>
    <property type="molecule type" value="Genomic_DNA"/>
</dbReference>
<dbReference type="InterPro" id="IPR029061">
    <property type="entry name" value="THDP-binding"/>
</dbReference>
<dbReference type="Gene3D" id="3.40.50.970">
    <property type="match status" value="2"/>
</dbReference>
<dbReference type="InterPro" id="IPR011766">
    <property type="entry name" value="TPP_enzyme_TPP-bd"/>
</dbReference>
<dbReference type="Proteomes" id="UP001183824">
    <property type="component" value="Unassembled WGS sequence"/>
</dbReference>
<dbReference type="Pfam" id="PF00205">
    <property type="entry name" value="TPP_enzyme_M"/>
    <property type="match status" value="1"/>
</dbReference>
<evidence type="ECO:0000259" key="5">
    <source>
        <dbReference type="Pfam" id="PF02775"/>
    </source>
</evidence>
<proteinExistence type="inferred from homology"/>
<dbReference type="CDD" id="cd07035">
    <property type="entry name" value="TPP_PYR_POX_like"/>
    <property type="match status" value="1"/>
</dbReference>
<dbReference type="SUPFAM" id="SSF52467">
    <property type="entry name" value="DHS-like NAD/FAD-binding domain"/>
    <property type="match status" value="1"/>
</dbReference>
<dbReference type="SUPFAM" id="SSF52518">
    <property type="entry name" value="Thiamin diphosphate-binding fold (THDP-binding)"/>
    <property type="match status" value="2"/>
</dbReference>
<evidence type="ECO:0000256" key="3">
    <source>
        <dbReference type="RuleBase" id="RU362132"/>
    </source>
</evidence>
<evidence type="ECO:0000256" key="2">
    <source>
        <dbReference type="ARBA" id="ARBA00023052"/>
    </source>
</evidence>
<dbReference type="PANTHER" id="PTHR18968:SF13">
    <property type="entry name" value="ACETOLACTATE SYNTHASE CATALYTIC SUBUNIT, MITOCHONDRIAL"/>
    <property type="match status" value="1"/>
</dbReference>
<dbReference type="Pfam" id="PF02776">
    <property type="entry name" value="TPP_enzyme_N"/>
    <property type="match status" value="1"/>
</dbReference>
<keyword evidence="8" id="KW-1185">Reference proteome</keyword>
<evidence type="ECO:0000259" key="4">
    <source>
        <dbReference type="Pfam" id="PF00205"/>
    </source>
</evidence>
<evidence type="ECO:0000256" key="1">
    <source>
        <dbReference type="ARBA" id="ARBA00007812"/>
    </source>
</evidence>
<feature type="domain" description="Thiamine pyrophosphate enzyme central" evidence="4">
    <location>
        <begin position="185"/>
        <end position="317"/>
    </location>
</feature>
<evidence type="ECO:0000259" key="6">
    <source>
        <dbReference type="Pfam" id="PF02776"/>
    </source>
</evidence>
<comment type="similarity">
    <text evidence="1 3">Belongs to the TPP enzyme family.</text>
</comment>
<dbReference type="Gene3D" id="3.40.50.1220">
    <property type="entry name" value="TPP-binding domain"/>
    <property type="match status" value="1"/>
</dbReference>
<dbReference type="CDD" id="cd00568">
    <property type="entry name" value="TPP_enzymes"/>
    <property type="match status" value="1"/>
</dbReference>
<evidence type="ECO:0000313" key="7">
    <source>
        <dbReference type="EMBL" id="MDT0486021.1"/>
    </source>
</evidence>
<accession>A0ABU2VK99</accession>
<protein>
    <submittedName>
        <fullName evidence="7">Thiamine pyrophosphate-binding protein</fullName>
    </submittedName>
</protein>
<dbReference type="InterPro" id="IPR012000">
    <property type="entry name" value="Thiamin_PyroP_enz_cen_dom"/>
</dbReference>
<dbReference type="InterPro" id="IPR045229">
    <property type="entry name" value="TPP_enz"/>
</dbReference>